<keyword evidence="4 8" id="KW-0479">Metal-binding</keyword>
<keyword evidence="8" id="KW-0800">Toxin</keyword>
<comment type="cofactor">
    <cofactor evidence="1 8">
        <name>Mg(2+)</name>
        <dbReference type="ChEBI" id="CHEBI:18420"/>
    </cofactor>
</comment>
<dbReference type="GO" id="GO:0004540">
    <property type="term" value="F:RNA nuclease activity"/>
    <property type="evidence" value="ECO:0007669"/>
    <property type="project" value="InterPro"/>
</dbReference>
<sequence length="146" mass="16360">MNGKPHRILLDTNVVSELYKSQPDQAMVDWCESIDLDDTFISSITIMELMYGMWRMPAGKRRTLLSNAITRTLRSYERRMLPFDLDAGIRCSLIRADLDAHGHPVGLADAQIAAIAQANDCTIATRNTKDFQHTGVPLVNPWETAA</sequence>
<reference evidence="10 14" key="1">
    <citation type="journal article" date="2017" name="BMC Genomics">
        <title>Comparative genomic and phylogenomic analyses of the Bifidobacteriaceae family.</title>
        <authorList>
            <person name="Lugli G.A."/>
            <person name="Milani C."/>
            <person name="Turroni F."/>
            <person name="Duranti S."/>
            <person name="Mancabelli L."/>
            <person name="Mangifesta M."/>
            <person name="Ferrario C."/>
            <person name="Modesto M."/>
            <person name="Mattarelli P."/>
            <person name="Jiri K."/>
            <person name="van Sinderen D."/>
            <person name="Ventura M."/>
        </authorList>
    </citation>
    <scope>NUCLEOTIDE SEQUENCE [LARGE SCALE GENOMIC DNA]</scope>
    <source>
        <strain evidence="10 14">DSM 100216</strain>
    </source>
</reference>
<feature type="binding site" evidence="8">
    <location>
        <position position="11"/>
    </location>
    <ligand>
        <name>Mg(2+)</name>
        <dbReference type="ChEBI" id="CHEBI:18420"/>
    </ligand>
</feature>
<dbReference type="Pfam" id="PF01850">
    <property type="entry name" value="PIN"/>
    <property type="match status" value="1"/>
</dbReference>
<keyword evidence="5 8" id="KW-0378">Hydrolase</keyword>
<dbReference type="Proteomes" id="UP000216057">
    <property type="component" value="Unassembled WGS sequence"/>
</dbReference>
<proteinExistence type="inferred from homology"/>
<evidence type="ECO:0000256" key="4">
    <source>
        <dbReference type="ARBA" id="ARBA00022723"/>
    </source>
</evidence>
<evidence type="ECO:0000313" key="14">
    <source>
        <dbReference type="Proteomes" id="UP000216057"/>
    </source>
</evidence>
<evidence type="ECO:0000259" key="9">
    <source>
        <dbReference type="Pfam" id="PF01850"/>
    </source>
</evidence>
<evidence type="ECO:0000256" key="2">
    <source>
        <dbReference type="ARBA" id="ARBA00022649"/>
    </source>
</evidence>
<organism evidence="10 14">
    <name type="scientific">Bifidobacterium eulemuris</name>
    <dbReference type="NCBI Taxonomy" id="1765219"/>
    <lineage>
        <taxon>Bacteria</taxon>
        <taxon>Bacillati</taxon>
        <taxon>Actinomycetota</taxon>
        <taxon>Actinomycetes</taxon>
        <taxon>Bifidobacteriales</taxon>
        <taxon>Bifidobacteriaceae</taxon>
        <taxon>Bifidobacterium</taxon>
    </lineage>
</organism>
<dbReference type="RefSeq" id="WP_094636787.1">
    <property type="nucleotide sequence ID" value="NZ_CP062938.1"/>
</dbReference>
<evidence type="ECO:0000256" key="5">
    <source>
        <dbReference type="ARBA" id="ARBA00022801"/>
    </source>
</evidence>
<evidence type="ECO:0000256" key="6">
    <source>
        <dbReference type="ARBA" id="ARBA00022842"/>
    </source>
</evidence>
<accession>A0A261FYI4</accession>
<dbReference type="InterPro" id="IPR029060">
    <property type="entry name" value="PIN-like_dom_sf"/>
</dbReference>
<dbReference type="InterPro" id="IPR050556">
    <property type="entry name" value="Type_II_TA_system_RNase"/>
</dbReference>
<dbReference type="EMBL" id="CP062938">
    <property type="protein sequence ID" value="QOL31756.1"/>
    <property type="molecule type" value="Genomic_DNA"/>
</dbReference>
<dbReference type="GO" id="GO:0090729">
    <property type="term" value="F:toxin activity"/>
    <property type="evidence" value="ECO:0007669"/>
    <property type="project" value="UniProtKB-KW"/>
</dbReference>
<comment type="function">
    <text evidence="8">Toxic component of a toxin-antitoxin (TA) system. An RNase.</text>
</comment>
<dbReference type="EC" id="3.1.-.-" evidence="8"/>
<dbReference type="HAMAP" id="MF_00265">
    <property type="entry name" value="VapC_Nob1"/>
    <property type="match status" value="1"/>
</dbReference>
<keyword evidence="3 8" id="KW-0540">Nuclease</keyword>
<keyword evidence="2 8" id="KW-1277">Toxin-antitoxin system</keyword>
<dbReference type="CDD" id="cd18731">
    <property type="entry name" value="PIN_NgFitB-like"/>
    <property type="match status" value="1"/>
</dbReference>
<dbReference type="KEGG" id="beu:BE0216_04195"/>
<dbReference type="GO" id="GO:0000287">
    <property type="term" value="F:magnesium ion binding"/>
    <property type="evidence" value="ECO:0007669"/>
    <property type="project" value="UniProtKB-UniRule"/>
</dbReference>
<evidence type="ECO:0000313" key="11">
    <source>
        <dbReference type="EMBL" id="OZG68187.1"/>
    </source>
</evidence>
<reference evidence="12 15" key="2">
    <citation type="submission" date="2020-10" db="EMBL/GenBank/DDBJ databases">
        <title>Genome sequencing of Bifidobacterium eulemuris_DSMZ_100216.</title>
        <authorList>
            <person name="Kim J."/>
        </authorList>
    </citation>
    <scope>NUCLEOTIDE SEQUENCE [LARGE SCALE GENOMIC DNA]</scope>
    <source>
        <strain evidence="12 15">DSM 100216</strain>
    </source>
</reference>
<evidence type="ECO:0000256" key="7">
    <source>
        <dbReference type="ARBA" id="ARBA00038093"/>
    </source>
</evidence>
<evidence type="ECO:0000256" key="1">
    <source>
        <dbReference type="ARBA" id="ARBA00001946"/>
    </source>
</evidence>
<dbReference type="KEGG" id="beu:BE0216_10580"/>
<evidence type="ECO:0000313" key="15">
    <source>
        <dbReference type="Proteomes" id="UP000593943"/>
    </source>
</evidence>
<dbReference type="EMBL" id="MWWZ01000006">
    <property type="protein sequence ID" value="OZG68187.1"/>
    <property type="molecule type" value="Genomic_DNA"/>
</dbReference>
<feature type="binding site" evidence="8">
    <location>
        <position position="109"/>
    </location>
    <ligand>
        <name>Mg(2+)</name>
        <dbReference type="ChEBI" id="CHEBI:18420"/>
    </ligand>
</feature>
<dbReference type="Proteomes" id="UP000593943">
    <property type="component" value="Chromosome"/>
</dbReference>
<dbReference type="AlphaFoldDB" id="A0A261FYI4"/>
<dbReference type="EMBL" id="CP062938">
    <property type="protein sequence ID" value="QOL32830.1"/>
    <property type="molecule type" value="Genomic_DNA"/>
</dbReference>
<name>A0A261FYI4_9BIFI</name>
<evidence type="ECO:0000313" key="13">
    <source>
        <dbReference type="EMBL" id="QOL32830.1"/>
    </source>
</evidence>
<dbReference type="GO" id="GO:0016787">
    <property type="term" value="F:hydrolase activity"/>
    <property type="evidence" value="ECO:0007669"/>
    <property type="project" value="UniProtKB-KW"/>
</dbReference>
<evidence type="ECO:0000256" key="8">
    <source>
        <dbReference type="HAMAP-Rule" id="MF_00265"/>
    </source>
</evidence>
<feature type="domain" description="PIN" evidence="9">
    <location>
        <begin position="8"/>
        <end position="134"/>
    </location>
</feature>
<dbReference type="InterPro" id="IPR022907">
    <property type="entry name" value="VapC_family"/>
</dbReference>
<keyword evidence="15" id="KW-1185">Reference proteome</keyword>
<protein>
    <recommendedName>
        <fullName evidence="8">Ribonuclease VapC</fullName>
        <shortName evidence="8">RNase VapC</shortName>
        <ecNumber evidence="8">3.1.-.-</ecNumber>
    </recommendedName>
    <alternativeName>
        <fullName evidence="8">Toxin VapC</fullName>
    </alternativeName>
</protein>
<dbReference type="Gene3D" id="3.40.50.1010">
    <property type="entry name" value="5'-nuclease"/>
    <property type="match status" value="1"/>
</dbReference>
<comment type="similarity">
    <text evidence="7 8">Belongs to the PINc/VapC protein family.</text>
</comment>
<dbReference type="InterPro" id="IPR002716">
    <property type="entry name" value="PIN_dom"/>
</dbReference>
<dbReference type="PANTHER" id="PTHR33653">
    <property type="entry name" value="RIBONUCLEASE VAPC2"/>
    <property type="match status" value="1"/>
</dbReference>
<dbReference type="EMBL" id="MWWZ01000017">
    <property type="protein sequence ID" value="OZG64244.1"/>
    <property type="molecule type" value="Genomic_DNA"/>
</dbReference>
<evidence type="ECO:0000256" key="3">
    <source>
        <dbReference type="ARBA" id="ARBA00022722"/>
    </source>
</evidence>
<keyword evidence="6 8" id="KW-0460">Magnesium</keyword>
<gene>
    <name evidence="8" type="primary">vapC</name>
    <name evidence="12" type="ORF">BE0216_04195</name>
    <name evidence="13" type="ORF">BE0216_10580</name>
    <name evidence="11" type="ORF">BEUL_1200</name>
    <name evidence="10" type="ORF">BEUL_2205</name>
</gene>
<dbReference type="SUPFAM" id="SSF88723">
    <property type="entry name" value="PIN domain-like"/>
    <property type="match status" value="1"/>
</dbReference>
<dbReference type="PANTHER" id="PTHR33653:SF1">
    <property type="entry name" value="RIBONUCLEASE VAPC2"/>
    <property type="match status" value="1"/>
</dbReference>
<dbReference type="OrthoDB" id="9804823at2"/>
<evidence type="ECO:0000313" key="10">
    <source>
        <dbReference type="EMBL" id="OZG64244.1"/>
    </source>
</evidence>
<evidence type="ECO:0000313" key="12">
    <source>
        <dbReference type="EMBL" id="QOL31756.1"/>
    </source>
</evidence>